<evidence type="ECO:0000313" key="1">
    <source>
        <dbReference type="WBParaSite" id="BTMF_0001783901-mRNA-1"/>
    </source>
</evidence>
<organism evidence="1">
    <name type="scientific">Brugia timori</name>
    <dbReference type="NCBI Taxonomy" id="42155"/>
    <lineage>
        <taxon>Eukaryota</taxon>
        <taxon>Metazoa</taxon>
        <taxon>Ecdysozoa</taxon>
        <taxon>Nematoda</taxon>
        <taxon>Chromadorea</taxon>
        <taxon>Rhabditida</taxon>
        <taxon>Spirurina</taxon>
        <taxon>Spiruromorpha</taxon>
        <taxon>Filarioidea</taxon>
        <taxon>Onchocercidae</taxon>
        <taxon>Brugia</taxon>
    </lineage>
</organism>
<dbReference type="AlphaFoldDB" id="A0A0R3RCR7"/>
<name>A0A0R3RCR7_9BILA</name>
<reference evidence="1" key="1">
    <citation type="submission" date="2017-02" db="UniProtKB">
        <authorList>
            <consortium name="WormBaseParasite"/>
        </authorList>
    </citation>
    <scope>IDENTIFICATION</scope>
</reference>
<proteinExistence type="predicted"/>
<accession>A0A0R3RCR7</accession>
<dbReference type="WBParaSite" id="BTMF_0001783901-mRNA-1">
    <property type="protein sequence ID" value="BTMF_0001783901-mRNA-1"/>
    <property type="gene ID" value="BTMF_0001783901"/>
</dbReference>
<sequence>MAPNGFRRAELTISLGCCGTLLISVPVAPTASSLSLLSPFLLQEGAVAEPPSRSDRETAEDQCCGGIASCEAFPDHCLSVSSHDTDHCRDTGGADESTILLVRNGLNPIIIVIIIKSHFQKDSKPLVSVVAGATAPILKAVAKSAPNAFVLPIFGYPAKPEVDNNIHV</sequence>
<protein>
    <submittedName>
        <fullName evidence="1">2-keto-3-deoxy-6-phosphogluconate aldolase</fullName>
    </submittedName>
</protein>